<sequence length="104" mass="12065">MEPLIFFFFSFCFSFFFLFCSNHCLSLVCTVNPNRLGGWTSTFVGASVCDFSRAPHRKALISTMMWRKERNRMIFVSTVMQEGLFSYLISSCDSWAMLIVSRLL</sequence>
<evidence type="ECO:0008006" key="4">
    <source>
        <dbReference type="Google" id="ProtNLM"/>
    </source>
</evidence>
<evidence type="ECO:0000313" key="2">
    <source>
        <dbReference type="EMBL" id="KAB8201130.1"/>
    </source>
</evidence>
<dbReference type="EMBL" id="ML735027">
    <property type="protein sequence ID" value="KAB8201130.1"/>
    <property type="molecule type" value="Genomic_DNA"/>
</dbReference>
<reference evidence="2 3" key="1">
    <citation type="submission" date="2019-04" db="EMBL/GenBank/DDBJ databases">
        <title>Fungal friends and foes A comparative genomics study of 23 Aspergillus species from section Flavi.</title>
        <authorList>
            <consortium name="DOE Joint Genome Institute"/>
            <person name="Kjaerbolling I."/>
            <person name="Vesth T.C."/>
            <person name="Frisvad J.C."/>
            <person name="Nybo J.L."/>
            <person name="Theobald S."/>
            <person name="Kildgaard S."/>
            <person name="Petersen T.I."/>
            <person name="Kuo A."/>
            <person name="Sato A."/>
            <person name="Lyhne E.K."/>
            <person name="Kogle M.E."/>
            <person name="Wiebenga A."/>
            <person name="Kun R.S."/>
            <person name="Lubbers R.J."/>
            <person name="Makela M.R."/>
            <person name="Barry K."/>
            <person name="Chovatia M."/>
            <person name="Clum A."/>
            <person name="Daum C."/>
            <person name="Haridas S."/>
            <person name="He G."/>
            <person name="LaButti K."/>
            <person name="Lipzen A."/>
            <person name="Mondo S."/>
            <person name="Pangilinan J."/>
            <person name="Riley R."/>
            <person name="Salamov A."/>
            <person name="Simmons B.A."/>
            <person name="Magnuson J.K."/>
            <person name="Henrissat B."/>
            <person name="Mortensen U.H."/>
            <person name="Larsen T.O."/>
            <person name="De vries R.P."/>
            <person name="Grigoriev I.V."/>
            <person name="Machida M."/>
            <person name="Baker S.E."/>
            <person name="Andersen M.R."/>
        </authorList>
    </citation>
    <scope>NUCLEOTIDE SEQUENCE [LARGE SCALE GENOMIC DNA]</scope>
    <source>
        <strain evidence="2 3">CBS 117618</strain>
    </source>
</reference>
<feature type="signal peptide" evidence="1">
    <location>
        <begin position="1"/>
        <end position="26"/>
    </location>
</feature>
<organism evidence="2 3">
    <name type="scientific">Aspergillus parasiticus</name>
    <dbReference type="NCBI Taxonomy" id="5067"/>
    <lineage>
        <taxon>Eukaryota</taxon>
        <taxon>Fungi</taxon>
        <taxon>Dikarya</taxon>
        <taxon>Ascomycota</taxon>
        <taxon>Pezizomycotina</taxon>
        <taxon>Eurotiomycetes</taxon>
        <taxon>Eurotiomycetidae</taxon>
        <taxon>Eurotiales</taxon>
        <taxon>Aspergillaceae</taxon>
        <taxon>Aspergillus</taxon>
        <taxon>Aspergillus subgen. Circumdati</taxon>
    </lineage>
</organism>
<evidence type="ECO:0000313" key="3">
    <source>
        <dbReference type="Proteomes" id="UP000326532"/>
    </source>
</evidence>
<evidence type="ECO:0000256" key="1">
    <source>
        <dbReference type="SAM" id="SignalP"/>
    </source>
</evidence>
<keyword evidence="3" id="KW-1185">Reference proteome</keyword>
<dbReference type="Proteomes" id="UP000326532">
    <property type="component" value="Unassembled WGS sequence"/>
</dbReference>
<feature type="chain" id="PRO_5024988463" description="Secreted protein" evidence="1">
    <location>
        <begin position="27"/>
        <end position="104"/>
    </location>
</feature>
<protein>
    <recommendedName>
        <fullName evidence="4">Secreted protein</fullName>
    </recommendedName>
</protein>
<keyword evidence="1" id="KW-0732">Signal</keyword>
<dbReference type="AlphaFoldDB" id="A0A5N6DAM5"/>
<name>A0A5N6DAM5_ASPPA</name>
<dbReference type="VEuPathDB" id="FungiDB:BDV34DRAFT_179055"/>
<gene>
    <name evidence="2" type="ORF">BDV34DRAFT_179055</name>
</gene>
<proteinExistence type="predicted"/>
<accession>A0A5N6DAM5</accession>